<comment type="caution">
    <text evidence="1">The sequence shown here is derived from an EMBL/GenBank/DDBJ whole genome shotgun (WGS) entry which is preliminary data.</text>
</comment>
<organism evidence="1 2">
    <name type="scientific">[Candida] jaroonii</name>
    <dbReference type="NCBI Taxonomy" id="467808"/>
    <lineage>
        <taxon>Eukaryota</taxon>
        <taxon>Fungi</taxon>
        <taxon>Dikarya</taxon>
        <taxon>Ascomycota</taxon>
        <taxon>Saccharomycotina</taxon>
        <taxon>Pichiomycetes</taxon>
        <taxon>Debaryomycetaceae</taxon>
        <taxon>Yamadazyma</taxon>
    </lineage>
</organism>
<evidence type="ECO:0000313" key="1">
    <source>
        <dbReference type="EMBL" id="CAH6719720.1"/>
    </source>
</evidence>
<sequence length="356" mass="40635">MTKHQPFVKEKINKPIDIIRRNIELGKPTLVAGPMVRYSKLPFRATVRRFGADIVYSPMILAREFVRNETARVADFSTNDEDTCLIVQVGVNNTTDMVRMVEMINPYCDGIGINCGCPIKDQVREGIGAALMSEPHLVHDLVKASKERFPDFCIEVKIRIHDDIKQTEEFIKIVEKSGVDFITIHGRTKDTRSSIPANFEAIKYLKTITTVPVIANGDCFKPDDVDKIVKYTGVDGVMAVRGVLTNPALFAGYEVTPWKAVEWFWYYAVNYGLHFRLLQHHLSEMLDKSISNKVLREMNFKKNLVDVIEWFDEMFDLKRFGEEGFGERVEIPIKPGSGLIFSNGIILWEDSEKHKS</sequence>
<keyword evidence="2" id="KW-1185">Reference proteome</keyword>
<dbReference type="EMBL" id="CALSDN010000002">
    <property type="protein sequence ID" value="CAH6719720.1"/>
    <property type="molecule type" value="Genomic_DNA"/>
</dbReference>
<accession>A0ACA9Y492</accession>
<gene>
    <name evidence="1" type="ORF">CLIB1444_02S14994</name>
</gene>
<protein>
    <submittedName>
        <fullName evidence="1">tRNA-dihydrouridine(20a/20b) synthase [NAD(P)+]</fullName>
    </submittedName>
</protein>
<reference evidence="1" key="1">
    <citation type="submission" date="2022-06" db="EMBL/GenBank/DDBJ databases">
        <authorList>
            <person name="Legras J.-L."/>
            <person name="Devillers H."/>
            <person name="Grondin C."/>
        </authorList>
    </citation>
    <scope>NUCLEOTIDE SEQUENCE</scope>
    <source>
        <strain evidence="1">CLIB 1444</strain>
    </source>
</reference>
<evidence type="ECO:0000313" key="2">
    <source>
        <dbReference type="Proteomes" id="UP001152531"/>
    </source>
</evidence>
<dbReference type="Proteomes" id="UP001152531">
    <property type="component" value="Unassembled WGS sequence"/>
</dbReference>
<name>A0ACA9Y492_9ASCO</name>
<proteinExistence type="predicted"/>